<dbReference type="PANTHER" id="PTHR47326:SF1">
    <property type="entry name" value="HTH PSQ-TYPE DOMAIN-CONTAINING PROTEIN"/>
    <property type="match status" value="1"/>
</dbReference>
<dbReference type="PANTHER" id="PTHR47326">
    <property type="entry name" value="TRANSPOSABLE ELEMENT TC3 TRANSPOSASE-LIKE PROTEIN"/>
    <property type="match status" value="1"/>
</dbReference>
<evidence type="ECO:0000313" key="2">
    <source>
        <dbReference type="Proteomes" id="UP001431783"/>
    </source>
</evidence>
<protein>
    <submittedName>
        <fullName evidence="1">Uncharacterized protein</fullName>
    </submittedName>
</protein>
<reference evidence="1 2" key="1">
    <citation type="submission" date="2023-03" db="EMBL/GenBank/DDBJ databases">
        <title>Genome insight into feeding habits of ladybird beetles.</title>
        <authorList>
            <person name="Li H.-S."/>
            <person name="Huang Y.-H."/>
            <person name="Pang H."/>
        </authorList>
    </citation>
    <scope>NUCLEOTIDE SEQUENCE [LARGE SCALE GENOMIC DNA]</scope>
    <source>
        <strain evidence="1">SYSU_2023b</strain>
        <tissue evidence="1">Whole body</tissue>
    </source>
</reference>
<dbReference type="Gene3D" id="3.30.420.10">
    <property type="entry name" value="Ribonuclease H-like superfamily/Ribonuclease H"/>
    <property type="match status" value="1"/>
</dbReference>
<dbReference type="Proteomes" id="UP001431783">
    <property type="component" value="Unassembled WGS sequence"/>
</dbReference>
<dbReference type="EMBL" id="JARQZJ010000031">
    <property type="protein sequence ID" value="KAK9874473.1"/>
    <property type="molecule type" value="Genomic_DNA"/>
</dbReference>
<accession>A0AAW1U1B1</accession>
<organism evidence="1 2">
    <name type="scientific">Henosepilachna vigintioctopunctata</name>
    <dbReference type="NCBI Taxonomy" id="420089"/>
    <lineage>
        <taxon>Eukaryota</taxon>
        <taxon>Metazoa</taxon>
        <taxon>Ecdysozoa</taxon>
        <taxon>Arthropoda</taxon>
        <taxon>Hexapoda</taxon>
        <taxon>Insecta</taxon>
        <taxon>Pterygota</taxon>
        <taxon>Neoptera</taxon>
        <taxon>Endopterygota</taxon>
        <taxon>Coleoptera</taxon>
        <taxon>Polyphaga</taxon>
        <taxon>Cucujiformia</taxon>
        <taxon>Coccinelloidea</taxon>
        <taxon>Coccinellidae</taxon>
        <taxon>Epilachninae</taxon>
        <taxon>Epilachnini</taxon>
        <taxon>Henosepilachna</taxon>
    </lineage>
</organism>
<comment type="caution">
    <text evidence="1">The sequence shown here is derived from an EMBL/GenBank/DDBJ whole genome shotgun (WGS) entry which is preliminary data.</text>
</comment>
<keyword evidence="2" id="KW-1185">Reference proteome</keyword>
<evidence type="ECO:0000313" key="1">
    <source>
        <dbReference type="EMBL" id="KAK9874473.1"/>
    </source>
</evidence>
<name>A0AAW1U1B1_9CUCU</name>
<sequence>MDAYVRKYRWDGKNPNSCCPCSIRDEKTIEEVEASVRQNPSLSIRKRIKALNIKKSSKKISFNSRTWFQQDATCHTSNAAMGVVHELFPNKVISRRCNINWPSRSPDLSPFDYFVWGYLKSKVYENKPTNLEQLKQTMRSEMAAISRVMCQRFISNLRV</sequence>
<gene>
    <name evidence="1" type="ORF">WA026_002822</name>
</gene>
<dbReference type="GO" id="GO:0003676">
    <property type="term" value="F:nucleic acid binding"/>
    <property type="evidence" value="ECO:0007669"/>
    <property type="project" value="InterPro"/>
</dbReference>
<dbReference type="InterPro" id="IPR036397">
    <property type="entry name" value="RNaseH_sf"/>
</dbReference>
<proteinExistence type="predicted"/>
<dbReference type="AlphaFoldDB" id="A0AAW1U1B1"/>